<organism evidence="2 3">
    <name type="scientific">Georgenia yuyongxinii</name>
    <dbReference type="NCBI Taxonomy" id="2589797"/>
    <lineage>
        <taxon>Bacteria</taxon>
        <taxon>Bacillati</taxon>
        <taxon>Actinomycetota</taxon>
        <taxon>Actinomycetes</taxon>
        <taxon>Micrococcales</taxon>
        <taxon>Bogoriellaceae</taxon>
        <taxon>Georgenia</taxon>
    </lineage>
</organism>
<dbReference type="AlphaFoldDB" id="A0A5B8C8C3"/>
<feature type="transmembrane region" description="Helical" evidence="1">
    <location>
        <begin position="47"/>
        <end position="69"/>
    </location>
</feature>
<dbReference type="KEGG" id="gyu:FE374_05745"/>
<evidence type="ECO:0000313" key="2">
    <source>
        <dbReference type="EMBL" id="QDC24196.1"/>
    </source>
</evidence>
<feature type="transmembrane region" description="Helical" evidence="1">
    <location>
        <begin position="134"/>
        <end position="154"/>
    </location>
</feature>
<dbReference type="EMBL" id="CP040915">
    <property type="protein sequence ID" value="QDC24196.1"/>
    <property type="molecule type" value="Genomic_DNA"/>
</dbReference>
<reference evidence="2 3" key="1">
    <citation type="submission" date="2019-05" db="EMBL/GenBank/DDBJ databases">
        <title>Georgenia *** sp. nov., and Georgenia *** sp. nov., isolated from the intestinal contents of plateau pika (Ochotona curzoniae) in the Qinghai-Tibet plateau of China.</title>
        <authorList>
            <person name="Tian Z."/>
        </authorList>
    </citation>
    <scope>NUCLEOTIDE SEQUENCE [LARGE SCALE GENOMIC DNA]</scope>
    <source>
        <strain evidence="2 3">Z443</strain>
    </source>
</reference>
<dbReference type="RefSeq" id="WP_139927640.1">
    <property type="nucleotide sequence ID" value="NZ_CP040915.1"/>
</dbReference>
<sequence>MSEHTTTAPSPAPASYRCEHCDDSVPHEHLDVAAIVGAARRSALVRAVTMIATAVVVIAVAMVVAVGAAGTGAAVSALTITMVGWAVATAIGVAVVGAVRGRSSSGALIVGALTTAALAPVVALAVAVLARAGWAGALVAGGGWLLCGAVATLARARTLRALLLTEGDAGERARAGAVAKRAQAGRADVVRWLSQGVLVGVSAWLLTLLPVLVVVLVPLAVVLAVAAARPRTGR</sequence>
<protein>
    <submittedName>
        <fullName evidence="2">Uncharacterized protein</fullName>
    </submittedName>
</protein>
<feature type="transmembrane region" description="Helical" evidence="1">
    <location>
        <begin position="106"/>
        <end position="128"/>
    </location>
</feature>
<dbReference type="OrthoDB" id="5150402at2"/>
<accession>A0A5B8C8C3</accession>
<feature type="transmembrane region" description="Helical" evidence="1">
    <location>
        <begin position="75"/>
        <end position="99"/>
    </location>
</feature>
<dbReference type="Proteomes" id="UP000314616">
    <property type="component" value="Chromosome"/>
</dbReference>
<feature type="transmembrane region" description="Helical" evidence="1">
    <location>
        <begin position="211"/>
        <end position="228"/>
    </location>
</feature>
<evidence type="ECO:0000313" key="3">
    <source>
        <dbReference type="Proteomes" id="UP000314616"/>
    </source>
</evidence>
<proteinExistence type="predicted"/>
<gene>
    <name evidence="2" type="ORF">FE374_05745</name>
</gene>
<evidence type="ECO:0000256" key="1">
    <source>
        <dbReference type="SAM" id="Phobius"/>
    </source>
</evidence>
<keyword evidence="1" id="KW-0472">Membrane</keyword>
<keyword evidence="1" id="KW-1133">Transmembrane helix</keyword>
<keyword evidence="1" id="KW-0812">Transmembrane</keyword>
<name>A0A5B8C8C3_9MICO</name>